<reference evidence="2 3" key="1">
    <citation type="submission" date="2020-07" db="EMBL/GenBank/DDBJ databases">
        <title>Sequencing the genomes of 1000 actinobacteria strains.</title>
        <authorList>
            <person name="Klenk H.-P."/>
        </authorList>
    </citation>
    <scope>NUCLEOTIDE SEQUENCE [LARGE SCALE GENOMIC DNA]</scope>
    <source>
        <strain evidence="2 3">DSM 45927</strain>
    </source>
</reference>
<comment type="caution">
    <text evidence="2">The sequence shown here is derived from an EMBL/GenBank/DDBJ whole genome shotgun (WGS) entry which is preliminary data.</text>
</comment>
<keyword evidence="3" id="KW-1185">Reference proteome</keyword>
<evidence type="ECO:0000256" key="1">
    <source>
        <dbReference type="SAM" id="MobiDB-lite"/>
    </source>
</evidence>
<dbReference type="Proteomes" id="UP000575985">
    <property type="component" value="Unassembled WGS sequence"/>
</dbReference>
<accession>A0A853BRI9</accession>
<organism evidence="2 3">
    <name type="scientific">Streptomonospora nanhaiensis</name>
    <dbReference type="NCBI Taxonomy" id="1323731"/>
    <lineage>
        <taxon>Bacteria</taxon>
        <taxon>Bacillati</taxon>
        <taxon>Actinomycetota</taxon>
        <taxon>Actinomycetes</taxon>
        <taxon>Streptosporangiales</taxon>
        <taxon>Nocardiopsidaceae</taxon>
        <taxon>Streptomonospora</taxon>
    </lineage>
</organism>
<protein>
    <submittedName>
        <fullName evidence="2">Uncharacterized protein</fullName>
    </submittedName>
</protein>
<dbReference type="AlphaFoldDB" id="A0A853BRI9"/>
<evidence type="ECO:0000313" key="3">
    <source>
        <dbReference type="Proteomes" id="UP000575985"/>
    </source>
</evidence>
<feature type="region of interest" description="Disordered" evidence="1">
    <location>
        <begin position="1"/>
        <end position="27"/>
    </location>
</feature>
<sequence length="89" mass="9693">MTMDSAMRECEEYRMGGTAGGEPDPEMQEAAQEFAECMREEGVEDYPDPEPGRVGIMITPELKADPQLEEAMETCREHLPNGGPSGGGQ</sequence>
<dbReference type="RefSeq" id="WP_179768692.1">
    <property type="nucleotide sequence ID" value="NZ_JACCFO010000001.1"/>
</dbReference>
<proteinExistence type="predicted"/>
<dbReference type="EMBL" id="JACCFO010000001">
    <property type="protein sequence ID" value="NYI97316.1"/>
    <property type="molecule type" value="Genomic_DNA"/>
</dbReference>
<evidence type="ECO:0000313" key="2">
    <source>
        <dbReference type="EMBL" id="NYI97316.1"/>
    </source>
</evidence>
<feature type="compositionally biased region" description="Basic and acidic residues" evidence="1">
    <location>
        <begin position="1"/>
        <end position="14"/>
    </location>
</feature>
<gene>
    <name evidence="2" type="ORF">HNR12_003593</name>
</gene>
<name>A0A853BRI9_9ACTN</name>